<accession>Q97LK7</accession>
<dbReference type="AlphaFoldDB" id="Q97LK7"/>
<dbReference type="SMART" id="SM00635">
    <property type="entry name" value="BID_2"/>
    <property type="match status" value="1"/>
</dbReference>
<dbReference type="Pfam" id="PF02368">
    <property type="entry name" value="Big_2"/>
    <property type="match status" value="1"/>
</dbReference>
<dbReference type="InterPro" id="IPR003343">
    <property type="entry name" value="Big_2"/>
</dbReference>
<feature type="domain" description="BIG2" evidence="1">
    <location>
        <begin position="11"/>
        <end position="89"/>
    </location>
</feature>
<sequence>MYDTVVEYNNISTGITLNKTTDELVVGDTDTLIAAVTPDDIASKGVTWSSSDSSVASVDKTTGKVTAVSAGTVTITATTIDGKTQACTINVKAQIDTTAVLTLKMVDGSLEKYYLSKSGVDDFVTWYKNRSNGTGNAYYVFTAKPTPPYTYETHTVAFDKIVSYEIQE</sequence>
<dbReference type="PATRIC" id="fig|272562.8.peg.756"/>
<evidence type="ECO:0000313" key="3">
    <source>
        <dbReference type="Proteomes" id="UP000000814"/>
    </source>
</evidence>
<dbReference type="KEGG" id="cac:CA_C0551"/>
<dbReference type="OrthoDB" id="1937631at2"/>
<dbReference type="GeneID" id="44997061"/>
<name>Q97LK7_CLOAB</name>
<dbReference type="SUPFAM" id="SSF49373">
    <property type="entry name" value="Invasin/intimin cell-adhesion fragments"/>
    <property type="match status" value="1"/>
</dbReference>
<dbReference type="Gene3D" id="2.60.40.1080">
    <property type="match status" value="1"/>
</dbReference>
<evidence type="ECO:0000259" key="1">
    <source>
        <dbReference type="SMART" id="SM00635"/>
    </source>
</evidence>
<organism evidence="2 3">
    <name type="scientific">Clostridium acetobutylicum (strain ATCC 824 / DSM 792 / JCM 1419 / IAM 19013 / LMG 5710 / NBRC 13948 / NRRL B-527 / VKM B-1787 / 2291 / W)</name>
    <dbReference type="NCBI Taxonomy" id="272562"/>
    <lineage>
        <taxon>Bacteria</taxon>
        <taxon>Bacillati</taxon>
        <taxon>Bacillota</taxon>
        <taxon>Clostridia</taxon>
        <taxon>Eubacteriales</taxon>
        <taxon>Clostridiaceae</taxon>
        <taxon>Clostridium</taxon>
    </lineage>
</organism>
<keyword evidence="3" id="KW-1185">Reference proteome</keyword>
<dbReference type="eggNOG" id="COG5492">
    <property type="taxonomic scope" value="Bacteria"/>
</dbReference>
<dbReference type="HOGENOM" id="CLU_1583623_0_0_9"/>
<gene>
    <name evidence="2" type="ordered locus">CA_C0551</name>
</gene>
<dbReference type="EMBL" id="AE001437">
    <property type="protein sequence ID" value="AAK78530.1"/>
    <property type="molecule type" value="Genomic_DNA"/>
</dbReference>
<protein>
    <submittedName>
        <fullName evidence="2">Uncharacterized protein with possible cell attachment and effacing function Cell-adhesion domain</fullName>
    </submittedName>
</protein>
<reference evidence="2 3" key="1">
    <citation type="journal article" date="2001" name="J. Bacteriol.">
        <title>Genome sequence and comparative analysis of the solvent-producing bacterium Clostridium acetobutylicum.</title>
        <authorList>
            <person name="Nolling J."/>
            <person name="Breton G."/>
            <person name="Omelchenko M.V."/>
            <person name="Makarova K.S."/>
            <person name="Zeng Q."/>
            <person name="Gibson R."/>
            <person name="Lee H.M."/>
            <person name="Dubois J."/>
            <person name="Qiu D."/>
            <person name="Hitti J."/>
            <person name="Wolf Y.I."/>
            <person name="Tatusov R.L."/>
            <person name="Sabathe F."/>
            <person name="Doucette-Stamm L."/>
            <person name="Soucaille P."/>
            <person name="Daly M.J."/>
            <person name="Bennett G.N."/>
            <person name="Koonin E.V."/>
            <person name="Smith D.R."/>
        </authorList>
    </citation>
    <scope>NUCLEOTIDE SEQUENCE [LARGE SCALE GENOMIC DNA]</scope>
    <source>
        <strain evidence="3">ATCC 824 / DSM 792 / JCM 1419 / LMG 5710 / VKM B-1787</strain>
    </source>
</reference>
<dbReference type="Proteomes" id="UP000000814">
    <property type="component" value="Chromosome"/>
</dbReference>
<dbReference type="STRING" id="272562.CA_C0551"/>
<dbReference type="RefSeq" id="WP_010963872.1">
    <property type="nucleotide sequence ID" value="NC_003030.1"/>
</dbReference>
<evidence type="ECO:0000313" key="2">
    <source>
        <dbReference type="EMBL" id="AAK78530.1"/>
    </source>
</evidence>
<dbReference type="PIR" id="G96967">
    <property type="entry name" value="G96967"/>
</dbReference>
<dbReference type="InterPro" id="IPR008964">
    <property type="entry name" value="Invasin/intimin_cell_adhesion"/>
</dbReference>
<proteinExistence type="predicted"/>